<dbReference type="Proteomes" id="UP000479710">
    <property type="component" value="Unassembled WGS sequence"/>
</dbReference>
<protein>
    <submittedName>
        <fullName evidence="1">Uncharacterized protein</fullName>
    </submittedName>
</protein>
<keyword evidence="2" id="KW-1185">Reference proteome</keyword>
<proteinExistence type="predicted"/>
<organism evidence="1 2">
    <name type="scientific">Oryza meyeriana var. granulata</name>
    <dbReference type="NCBI Taxonomy" id="110450"/>
    <lineage>
        <taxon>Eukaryota</taxon>
        <taxon>Viridiplantae</taxon>
        <taxon>Streptophyta</taxon>
        <taxon>Embryophyta</taxon>
        <taxon>Tracheophyta</taxon>
        <taxon>Spermatophyta</taxon>
        <taxon>Magnoliopsida</taxon>
        <taxon>Liliopsida</taxon>
        <taxon>Poales</taxon>
        <taxon>Poaceae</taxon>
        <taxon>BOP clade</taxon>
        <taxon>Oryzoideae</taxon>
        <taxon>Oryzeae</taxon>
        <taxon>Oryzinae</taxon>
        <taxon>Oryza</taxon>
        <taxon>Oryza meyeriana</taxon>
    </lineage>
</organism>
<accession>A0A6G1BRZ3</accession>
<sequence>MVLKSRVPNKLVQLMMVSPYKCIDHDLFEEELAKCSEAYRRMHTLRKFIDEKIISYEQTLIDQYLKQGYAKDKTEVTGDNEEK</sequence>
<name>A0A6G1BRZ3_9ORYZ</name>
<evidence type="ECO:0000313" key="2">
    <source>
        <dbReference type="Proteomes" id="UP000479710"/>
    </source>
</evidence>
<dbReference type="AlphaFoldDB" id="A0A6G1BRZ3"/>
<gene>
    <name evidence="1" type="ORF">E2562_005200</name>
</gene>
<dbReference type="OrthoDB" id="695726at2759"/>
<dbReference type="EMBL" id="SPHZ02000011">
    <property type="protein sequence ID" value="KAF0891125.1"/>
    <property type="molecule type" value="Genomic_DNA"/>
</dbReference>
<comment type="caution">
    <text evidence="1">The sequence shown here is derived from an EMBL/GenBank/DDBJ whole genome shotgun (WGS) entry which is preliminary data.</text>
</comment>
<evidence type="ECO:0000313" key="1">
    <source>
        <dbReference type="EMBL" id="KAF0891125.1"/>
    </source>
</evidence>
<reference evidence="1 2" key="1">
    <citation type="submission" date="2019-11" db="EMBL/GenBank/DDBJ databases">
        <title>Whole genome sequence of Oryza granulata.</title>
        <authorList>
            <person name="Li W."/>
        </authorList>
    </citation>
    <scope>NUCLEOTIDE SEQUENCE [LARGE SCALE GENOMIC DNA]</scope>
    <source>
        <strain evidence="2">cv. Menghai</strain>
        <tissue evidence="1">Leaf</tissue>
    </source>
</reference>